<evidence type="ECO:0000259" key="14">
    <source>
        <dbReference type="Pfam" id="PF00717"/>
    </source>
</evidence>
<dbReference type="GO" id="GO:0006281">
    <property type="term" value="P:DNA repair"/>
    <property type="evidence" value="ECO:0007669"/>
    <property type="project" value="UniProtKB-UniRule"/>
</dbReference>
<dbReference type="EC" id="3.4.21.88" evidence="12"/>
<dbReference type="AlphaFoldDB" id="A0A1F7F4D5"/>
<evidence type="ECO:0000313" key="17">
    <source>
        <dbReference type="Proteomes" id="UP000179243"/>
    </source>
</evidence>
<dbReference type="CDD" id="cd06529">
    <property type="entry name" value="S24_LexA-like"/>
    <property type="match status" value="1"/>
</dbReference>
<dbReference type="InterPro" id="IPR015927">
    <property type="entry name" value="Peptidase_S24_S26A/B/C"/>
</dbReference>
<dbReference type="InterPro" id="IPR036390">
    <property type="entry name" value="WH_DNA-bd_sf"/>
</dbReference>
<evidence type="ECO:0000256" key="11">
    <source>
        <dbReference type="ARBA" id="ARBA00023236"/>
    </source>
</evidence>
<dbReference type="InterPro" id="IPR006197">
    <property type="entry name" value="Peptidase_S24_LexA"/>
</dbReference>
<evidence type="ECO:0000256" key="6">
    <source>
        <dbReference type="ARBA" id="ARBA00022813"/>
    </source>
</evidence>
<dbReference type="InterPro" id="IPR006200">
    <property type="entry name" value="LexA"/>
</dbReference>
<feature type="active site" description="For autocatalytic cleavage activity" evidence="12">
    <location>
        <position position="164"/>
    </location>
</feature>
<feature type="domain" description="Peptidase S24/S26A/S26B/S26C" evidence="14">
    <location>
        <begin position="83"/>
        <end position="200"/>
    </location>
</feature>
<reference evidence="16 17" key="1">
    <citation type="journal article" date="2016" name="Nat. Commun.">
        <title>Thousands of microbial genomes shed light on interconnected biogeochemical processes in an aquifer system.</title>
        <authorList>
            <person name="Anantharaman K."/>
            <person name="Brown C.T."/>
            <person name="Hug L.A."/>
            <person name="Sharon I."/>
            <person name="Castelle C.J."/>
            <person name="Probst A.J."/>
            <person name="Thomas B.C."/>
            <person name="Singh A."/>
            <person name="Wilkins M.J."/>
            <person name="Karaoz U."/>
            <person name="Brodie E.L."/>
            <person name="Williams K.H."/>
            <person name="Hubbard S.S."/>
            <person name="Banfield J.F."/>
        </authorList>
    </citation>
    <scope>NUCLEOTIDE SEQUENCE [LARGE SCALE GENOMIC DNA]</scope>
</reference>
<evidence type="ECO:0000256" key="4">
    <source>
        <dbReference type="ARBA" id="ARBA00022763"/>
    </source>
</evidence>
<evidence type="ECO:0000256" key="9">
    <source>
        <dbReference type="ARBA" id="ARBA00023163"/>
    </source>
</evidence>
<feature type="DNA-binding region" description="H-T-H motif" evidence="12">
    <location>
        <begin position="28"/>
        <end position="48"/>
    </location>
</feature>
<keyword evidence="5 12" id="KW-0378">Hydrolase</keyword>
<evidence type="ECO:0000256" key="13">
    <source>
        <dbReference type="RuleBase" id="RU003991"/>
    </source>
</evidence>
<feature type="active site" description="For autocatalytic cleavage activity" evidence="12">
    <location>
        <position position="127"/>
    </location>
</feature>
<dbReference type="InterPro" id="IPR006199">
    <property type="entry name" value="LexA_DNA-bd_dom"/>
</dbReference>
<dbReference type="PANTHER" id="PTHR33516:SF2">
    <property type="entry name" value="LEXA REPRESSOR-RELATED"/>
    <property type="match status" value="1"/>
</dbReference>
<organism evidence="16 17">
    <name type="scientific">Candidatus Raymondbacteria bacterium RIFOXYD12_FULL_49_13</name>
    <dbReference type="NCBI Taxonomy" id="1817890"/>
    <lineage>
        <taxon>Bacteria</taxon>
        <taxon>Raymondiibacteriota</taxon>
    </lineage>
</organism>
<proteinExistence type="inferred from homology"/>
<evidence type="ECO:0000313" key="16">
    <source>
        <dbReference type="EMBL" id="OGK01397.1"/>
    </source>
</evidence>
<evidence type="ECO:0000256" key="12">
    <source>
        <dbReference type="HAMAP-Rule" id="MF_00015"/>
    </source>
</evidence>
<dbReference type="PRINTS" id="PR00726">
    <property type="entry name" value="LEXASERPTASE"/>
</dbReference>
<keyword evidence="11 12" id="KW-0742">SOS response</keyword>
<dbReference type="NCBIfam" id="TIGR00498">
    <property type="entry name" value="lexA"/>
    <property type="match status" value="1"/>
</dbReference>
<feature type="domain" description="LexA repressor DNA-binding" evidence="15">
    <location>
        <begin position="1"/>
        <end position="65"/>
    </location>
</feature>
<gene>
    <name evidence="12" type="primary">lexA</name>
    <name evidence="16" type="ORF">A2519_14900</name>
</gene>
<comment type="caution">
    <text evidence="16">The sequence shown here is derived from an EMBL/GenBank/DDBJ whole genome shotgun (WGS) entry which is preliminary data.</text>
</comment>
<comment type="subunit">
    <text evidence="12">Homodimer.</text>
</comment>
<evidence type="ECO:0000256" key="2">
    <source>
        <dbReference type="ARBA" id="ARBA00022491"/>
    </source>
</evidence>
<keyword evidence="8 12" id="KW-0238">DNA-binding</keyword>
<comment type="catalytic activity">
    <reaction evidence="12">
        <text>Hydrolysis of Ala-|-Gly bond in repressor LexA.</text>
        <dbReference type="EC" id="3.4.21.88"/>
    </reaction>
</comment>
<dbReference type="Pfam" id="PF00717">
    <property type="entry name" value="Peptidase_S24"/>
    <property type="match status" value="1"/>
</dbReference>
<evidence type="ECO:0000256" key="10">
    <source>
        <dbReference type="ARBA" id="ARBA00023204"/>
    </source>
</evidence>
<dbReference type="SUPFAM" id="SSF51306">
    <property type="entry name" value="LexA/Signal peptidase"/>
    <property type="match status" value="1"/>
</dbReference>
<dbReference type="Pfam" id="PF01726">
    <property type="entry name" value="LexA_DNA_bind"/>
    <property type="match status" value="1"/>
</dbReference>
<evidence type="ECO:0000256" key="7">
    <source>
        <dbReference type="ARBA" id="ARBA00023015"/>
    </source>
</evidence>
<keyword evidence="3 12" id="KW-0235">DNA replication</keyword>
<dbReference type="GO" id="GO:0006508">
    <property type="term" value="P:proteolysis"/>
    <property type="evidence" value="ECO:0007669"/>
    <property type="project" value="InterPro"/>
</dbReference>
<evidence type="ECO:0000256" key="5">
    <source>
        <dbReference type="ARBA" id="ARBA00022801"/>
    </source>
</evidence>
<evidence type="ECO:0000256" key="8">
    <source>
        <dbReference type="ARBA" id="ARBA00023125"/>
    </source>
</evidence>
<evidence type="ECO:0000259" key="15">
    <source>
        <dbReference type="Pfam" id="PF01726"/>
    </source>
</evidence>
<dbReference type="Proteomes" id="UP000179243">
    <property type="component" value="Unassembled WGS sequence"/>
</dbReference>
<dbReference type="GO" id="GO:0045892">
    <property type="term" value="P:negative regulation of DNA-templated transcription"/>
    <property type="evidence" value="ECO:0007669"/>
    <property type="project" value="UniProtKB-UniRule"/>
</dbReference>
<dbReference type="InterPro" id="IPR036286">
    <property type="entry name" value="LexA/Signal_pep-like_sf"/>
</dbReference>
<dbReference type="GO" id="GO:0009432">
    <property type="term" value="P:SOS response"/>
    <property type="evidence" value="ECO:0007669"/>
    <property type="project" value="UniProtKB-UniRule"/>
</dbReference>
<dbReference type="GO" id="GO:0003677">
    <property type="term" value="F:DNA binding"/>
    <property type="evidence" value="ECO:0007669"/>
    <property type="project" value="UniProtKB-UniRule"/>
</dbReference>
<comment type="function">
    <text evidence="12">Represses a number of genes involved in the response to DNA damage (SOS response), including recA and lexA. In the presence of single-stranded DNA, RecA interacts with LexA causing an autocatalytic cleavage which disrupts the DNA-binding part of LexA, leading to derepression of the SOS regulon and eventually DNA repair.</text>
</comment>
<dbReference type="EMBL" id="MFYX01000126">
    <property type="protein sequence ID" value="OGK01397.1"/>
    <property type="molecule type" value="Genomic_DNA"/>
</dbReference>
<keyword evidence="9 12" id="KW-0804">Transcription</keyword>
<dbReference type="GO" id="GO:0006260">
    <property type="term" value="P:DNA replication"/>
    <property type="evidence" value="ECO:0007669"/>
    <property type="project" value="UniProtKB-UniRule"/>
</dbReference>
<name>A0A1F7F4D5_UNCRA</name>
<evidence type="ECO:0000256" key="3">
    <source>
        <dbReference type="ARBA" id="ARBA00022705"/>
    </source>
</evidence>
<dbReference type="InterPro" id="IPR039418">
    <property type="entry name" value="LexA-like"/>
</dbReference>
<dbReference type="Gene3D" id="2.10.109.10">
    <property type="entry name" value="Umud Fragment, subunit A"/>
    <property type="match status" value="1"/>
</dbReference>
<keyword evidence="2 12" id="KW-0678">Repressor</keyword>
<dbReference type="InterPro" id="IPR036388">
    <property type="entry name" value="WH-like_DNA-bd_sf"/>
</dbReference>
<comment type="similarity">
    <text evidence="1 12 13">Belongs to the peptidase S24 family.</text>
</comment>
<dbReference type="Gene3D" id="1.10.10.10">
    <property type="entry name" value="Winged helix-like DNA-binding domain superfamily/Winged helix DNA-binding domain"/>
    <property type="match status" value="1"/>
</dbReference>
<dbReference type="SUPFAM" id="SSF46785">
    <property type="entry name" value="Winged helix' DNA-binding domain"/>
    <property type="match status" value="1"/>
</dbReference>
<dbReference type="PANTHER" id="PTHR33516">
    <property type="entry name" value="LEXA REPRESSOR"/>
    <property type="match status" value="1"/>
</dbReference>
<feature type="site" description="Cleavage; by autolysis" evidence="12">
    <location>
        <begin position="90"/>
        <end position="91"/>
    </location>
</feature>
<keyword evidence="10 12" id="KW-0234">DNA repair</keyword>
<protein>
    <recommendedName>
        <fullName evidence="12">LexA repressor</fullName>
        <ecNumber evidence="12">3.4.21.88</ecNumber>
    </recommendedName>
</protein>
<keyword evidence="7 12" id="KW-0805">Transcription regulation</keyword>
<keyword evidence="4 12" id="KW-0227">DNA damage</keyword>
<dbReference type="GO" id="GO:0004252">
    <property type="term" value="F:serine-type endopeptidase activity"/>
    <property type="evidence" value="ECO:0007669"/>
    <property type="project" value="UniProtKB-UniRule"/>
</dbReference>
<dbReference type="InterPro" id="IPR050077">
    <property type="entry name" value="LexA_repressor"/>
</dbReference>
<sequence length="207" mass="23005">MEQLTKHQENVLEFIESYYATIGCAPTFSEIADNFKFRSLNAVTDYVTVLRKKGYIDFEPGKSRAIVPKRVKRLTEAQQRPIPILGAIAAGKPIDAIENIEADLDLQQLSFDNVAGDKFALRVKGDSMIGRGIHDGDIVVVKKQKTVNPNDVAVVRIGNEATLKYVRKDKGNVFLVPDNPTMEPFLASPDSDFEILGKVMGLVRKKI</sequence>
<keyword evidence="6 12" id="KW-0068">Autocatalytic cleavage</keyword>
<evidence type="ECO:0000256" key="1">
    <source>
        <dbReference type="ARBA" id="ARBA00007484"/>
    </source>
</evidence>
<dbReference type="HAMAP" id="MF_00015">
    <property type="entry name" value="LexA"/>
    <property type="match status" value="1"/>
</dbReference>
<accession>A0A1F7F4D5</accession>